<evidence type="ECO:0000259" key="3">
    <source>
        <dbReference type="Pfam" id="PF00291"/>
    </source>
</evidence>
<evidence type="ECO:0000256" key="1">
    <source>
        <dbReference type="ARBA" id="ARBA00001933"/>
    </source>
</evidence>
<evidence type="ECO:0000256" key="2">
    <source>
        <dbReference type="ARBA" id="ARBA00022898"/>
    </source>
</evidence>
<comment type="cofactor">
    <cofactor evidence="1">
        <name>pyridoxal 5'-phosphate</name>
        <dbReference type="ChEBI" id="CHEBI:597326"/>
    </cofactor>
</comment>
<organism evidence="4 5">
    <name type="scientific">Neoaquamicrobium microcysteis</name>
    <dbReference type="NCBI Taxonomy" id="2682781"/>
    <lineage>
        <taxon>Bacteria</taxon>
        <taxon>Pseudomonadati</taxon>
        <taxon>Pseudomonadota</taxon>
        <taxon>Alphaproteobacteria</taxon>
        <taxon>Hyphomicrobiales</taxon>
        <taxon>Phyllobacteriaceae</taxon>
        <taxon>Neoaquamicrobium</taxon>
    </lineage>
</organism>
<evidence type="ECO:0000313" key="4">
    <source>
        <dbReference type="EMBL" id="TYR36741.1"/>
    </source>
</evidence>
<dbReference type="Gene3D" id="3.40.50.1100">
    <property type="match status" value="2"/>
</dbReference>
<dbReference type="PANTHER" id="PTHR10314">
    <property type="entry name" value="CYSTATHIONINE BETA-SYNTHASE"/>
    <property type="match status" value="1"/>
</dbReference>
<evidence type="ECO:0000313" key="5">
    <source>
        <dbReference type="Proteomes" id="UP000323258"/>
    </source>
</evidence>
<dbReference type="GO" id="GO:1901605">
    <property type="term" value="P:alpha-amino acid metabolic process"/>
    <property type="evidence" value="ECO:0007669"/>
    <property type="project" value="UniProtKB-ARBA"/>
</dbReference>
<dbReference type="SUPFAM" id="SSF53686">
    <property type="entry name" value="Tryptophan synthase beta subunit-like PLP-dependent enzymes"/>
    <property type="match status" value="1"/>
</dbReference>
<keyword evidence="5" id="KW-1185">Reference proteome</keyword>
<dbReference type="EMBL" id="VSZS01000044">
    <property type="protein sequence ID" value="TYR36741.1"/>
    <property type="molecule type" value="Genomic_DNA"/>
</dbReference>
<reference evidence="4 5" key="1">
    <citation type="submission" date="2019-08" db="EMBL/GenBank/DDBJ databases">
        <authorList>
            <person name="Seo Y.L."/>
        </authorList>
    </citation>
    <scope>NUCLEOTIDE SEQUENCE [LARGE SCALE GENOMIC DNA]</scope>
    <source>
        <strain evidence="4 5">MaA-C15</strain>
    </source>
</reference>
<accession>A0A5D4H6R4</accession>
<dbReference type="Pfam" id="PF00291">
    <property type="entry name" value="PALP"/>
    <property type="match status" value="1"/>
</dbReference>
<protein>
    <submittedName>
        <fullName evidence="4">Pyridoxal-phosphate dependent enzyme</fullName>
    </submittedName>
</protein>
<gene>
    <name evidence="4" type="ORF">FY036_00695</name>
</gene>
<dbReference type="InterPro" id="IPR036052">
    <property type="entry name" value="TrpB-like_PALP_sf"/>
</dbReference>
<dbReference type="InterPro" id="IPR050214">
    <property type="entry name" value="Cys_Synth/Cystath_Beta-Synth"/>
</dbReference>
<reference evidence="4 5" key="2">
    <citation type="submission" date="2019-09" db="EMBL/GenBank/DDBJ databases">
        <title>Mesorhizobium sp. MaA-C15 isolated from Microcystis aeruginosa.</title>
        <authorList>
            <person name="Jeong S.E."/>
            <person name="Jin H.M."/>
            <person name="Jeon C.O."/>
        </authorList>
    </citation>
    <scope>NUCLEOTIDE SEQUENCE [LARGE SCALE GENOMIC DNA]</scope>
    <source>
        <strain evidence="4 5">MaA-C15</strain>
    </source>
</reference>
<dbReference type="Proteomes" id="UP000323258">
    <property type="component" value="Unassembled WGS sequence"/>
</dbReference>
<dbReference type="RefSeq" id="WP_148912804.1">
    <property type="nucleotide sequence ID" value="NZ_VSZS01000044.1"/>
</dbReference>
<dbReference type="AlphaFoldDB" id="A0A5D4H6R4"/>
<dbReference type="OrthoDB" id="9805733at2"/>
<keyword evidence="2" id="KW-0663">Pyridoxal phosphate</keyword>
<dbReference type="InterPro" id="IPR001926">
    <property type="entry name" value="TrpB-like_PALP"/>
</dbReference>
<comment type="caution">
    <text evidence="4">The sequence shown here is derived from an EMBL/GenBank/DDBJ whole genome shotgun (WGS) entry which is preliminary data.</text>
</comment>
<feature type="domain" description="Tryptophan synthase beta chain-like PALP" evidence="3">
    <location>
        <begin position="31"/>
        <end position="281"/>
    </location>
</feature>
<sequence>MASDIDYFRALETPRLSALGSNLVAAAFPMMKLMPARFILDRAEKAGELSSGGRIIETTSGTFGLALAMLAAARSYPLTLVTAKSLIDPPYQKRLEMLGAEVVVLDDDQGDGNQAGRIAYLHDRLEAEPSTFWTRQYDNPGNPHSYARLAEMLVRRVGRIDWLVGCAGTGGSLCGTGAFLRHLFPDMKIAAVDTHNSVLFGHKAGRRMLRGLGNSVMPGNVKHNLIDEVHWVGAYVAYRSAHRLLREQGMFMGPTSGAAAIVAEWIARRDPDASVVAIMPDEGFRYSATVYDQNWLNSHPGWTSTSAYEPANLTTIEPRTERDWTRFEWGRSQKPSL</sequence>
<name>A0A5D4H6R4_9HYPH</name>
<proteinExistence type="predicted"/>